<dbReference type="AlphaFoldDB" id="S5YTH7"/>
<dbReference type="EMBL" id="CP006650">
    <property type="protein sequence ID" value="AGT08526.1"/>
    <property type="molecule type" value="Genomic_DNA"/>
</dbReference>
<evidence type="ECO:0000313" key="2">
    <source>
        <dbReference type="Proteomes" id="UP000015480"/>
    </source>
</evidence>
<gene>
    <name evidence="1" type="ORF">JCM7686_1425</name>
</gene>
<dbReference type="HOGENOM" id="CLU_2845813_0_0_5"/>
<dbReference type="PROSITE" id="PS51257">
    <property type="entry name" value="PROKAR_LIPOPROTEIN"/>
    <property type="match status" value="1"/>
</dbReference>
<keyword evidence="2" id="KW-1185">Reference proteome</keyword>
<dbReference type="OrthoDB" id="148878at2"/>
<name>S5YTH7_PARAH</name>
<evidence type="ECO:0008006" key="3">
    <source>
        <dbReference type="Google" id="ProtNLM"/>
    </source>
</evidence>
<evidence type="ECO:0000313" key="1">
    <source>
        <dbReference type="EMBL" id="AGT08526.1"/>
    </source>
</evidence>
<sequence>MKSLLALPALLILAACGEPQPQMTALDHDREDCARLEGRLEVQPDEVYCHLPNGEVLDEVDLILE</sequence>
<accession>S5YTH7</accession>
<reference evidence="1 2" key="1">
    <citation type="journal article" date="2014" name="BMC Genomics">
        <title>Architecture and functions of a multipartite genome of the methylotrophic bacterium Paracoccus aminophilus JCM 7686, containing primary and secondary chromids.</title>
        <authorList>
            <person name="Dziewit L."/>
            <person name="Czarnecki J."/>
            <person name="Wibberg D."/>
            <person name="Radlinska M."/>
            <person name="Mrozek P."/>
            <person name="Szymczak M."/>
            <person name="Schluter A."/>
            <person name="Puhler A."/>
            <person name="Bartosik D."/>
        </authorList>
    </citation>
    <scope>NUCLEOTIDE SEQUENCE [LARGE SCALE GENOMIC DNA]</scope>
    <source>
        <strain evidence="1">JCM 7686</strain>
    </source>
</reference>
<dbReference type="KEGG" id="pami:JCM7686_1425"/>
<dbReference type="PATRIC" id="fig|1367847.3.peg.1397"/>
<dbReference type="Proteomes" id="UP000015480">
    <property type="component" value="Chromosome"/>
</dbReference>
<dbReference type="RefSeq" id="WP_020950164.1">
    <property type="nucleotide sequence ID" value="NC_022041.1"/>
</dbReference>
<organism evidence="1 2">
    <name type="scientific">Paracoccus aminophilus JCM 7686</name>
    <dbReference type="NCBI Taxonomy" id="1367847"/>
    <lineage>
        <taxon>Bacteria</taxon>
        <taxon>Pseudomonadati</taxon>
        <taxon>Pseudomonadota</taxon>
        <taxon>Alphaproteobacteria</taxon>
        <taxon>Rhodobacterales</taxon>
        <taxon>Paracoccaceae</taxon>
        <taxon>Paracoccus</taxon>
    </lineage>
</organism>
<dbReference type="STRING" id="1367847.JCM7686_1425"/>
<proteinExistence type="predicted"/>
<protein>
    <recommendedName>
        <fullName evidence="3">Lipoprotein</fullName>
    </recommendedName>
</protein>